<evidence type="ECO:0000256" key="2">
    <source>
        <dbReference type="RuleBase" id="RU367006"/>
    </source>
</evidence>
<dbReference type="STRING" id="246404.A0A507FIE6"/>
<proteinExistence type="inferred from homology"/>
<evidence type="ECO:0000259" key="3">
    <source>
        <dbReference type="PROSITE" id="PS50249"/>
    </source>
</evidence>
<feature type="domain" description="MPN" evidence="3">
    <location>
        <begin position="17"/>
        <end position="159"/>
    </location>
</feature>
<evidence type="ECO:0000313" key="5">
    <source>
        <dbReference type="Proteomes" id="UP000320333"/>
    </source>
</evidence>
<dbReference type="InterPro" id="IPR037518">
    <property type="entry name" value="MPN"/>
</dbReference>
<dbReference type="InterPro" id="IPR000555">
    <property type="entry name" value="JAMM/MPN+_dom"/>
</dbReference>
<dbReference type="GO" id="GO:0008237">
    <property type="term" value="F:metallopeptidase activity"/>
    <property type="evidence" value="ECO:0007669"/>
    <property type="project" value="InterPro"/>
</dbReference>
<dbReference type="OrthoDB" id="1378at2759"/>
<comment type="similarity">
    <text evidence="1 2">Belongs to the peptidase M67A family. CSN6 subfamily.</text>
</comment>
<comment type="caution">
    <text evidence="4">The sequence shown here is derived from an EMBL/GenBank/DDBJ whole genome shotgun (WGS) entry which is preliminary data.</text>
</comment>
<keyword evidence="5" id="KW-1185">Reference proteome</keyword>
<protein>
    <recommendedName>
        <fullName evidence="2">COP9 signalosome complex subunit 6</fullName>
    </recommendedName>
</protein>
<sequence length="336" mass="36675">MVNAYDGTRESTSGFIITLHPLVILNITDHFTRLRLQSGDASNAKGPLTIFGAVIGTQSGREIEVFNSFELPYKYVEGRFVIDNAYFVSKQEQFRQVFPNYDLLGWYSVGSHPTDSDIHVHTQFLEHNDSPLFLQLNPDINPTIAKDLPLSIYESVLDLGGSAEAAGGASTAAAATAAAASESSLKFAKSKYKIETGEAERIALDHIARTTNADSDRGSSLVANLTGQKNAIKMLHARVQILKAYVRDVDNGTLAPDHELLRQIASVCQRLPTVNSQDFRHEFISDYNDILLNTYLAAITKGAHAVNELVDKINIATADRKSGKRGVASMGSSIYV</sequence>
<reference evidence="4 5" key="1">
    <citation type="journal article" date="2019" name="Sci. Rep.">
        <title>Comparative genomics of chytrid fungi reveal insights into the obligate biotrophic and pathogenic lifestyle of Synchytrium endobioticum.</title>
        <authorList>
            <person name="van de Vossenberg B.T.L.H."/>
            <person name="Warris S."/>
            <person name="Nguyen H.D.T."/>
            <person name="van Gent-Pelzer M.P.E."/>
            <person name="Joly D.L."/>
            <person name="van de Geest H.C."/>
            <person name="Bonants P.J.M."/>
            <person name="Smith D.S."/>
            <person name="Levesque C.A."/>
            <person name="van der Lee T.A.J."/>
        </authorList>
    </citation>
    <scope>NUCLEOTIDE SEQUENCE [LARGE SCALE GENOMIC DNA]</scope>
    <source>
        <strain evidence="4 5">CBS 675.73</strain>
    </source>
</reference>
<dbReference type="EMBL" id="QEAP01000058">
    <property type="protein sequence ID" value="TPX76073.1"/>
    <property type="molecule type" value="Genomic_DNA"/>
</dbReference>
<dbReference type="AlphaFoldDB" id="A0A507FIE6"/>
<organism evidence="4 5">
    <name type="scientific">Chytriomyces confervae</name>
    <dbReference type="NCBI Taxonomy" id="246404"/>
    <lineage>
        <taxon>Eukaryota</taxon>
        <taxon>Fungi</taxon>
        <taxon>Fungi incertae sedis</taxon>
        <taxon>Chytridiomycota</taxon>
        <taxon>Chytridiomycota incertae sedis</taxon>
        <taxon>Chytridiomycetes</taxon>
        <taxon>Chytridiales</taxon>
        <taxon>Chytriomycetaceae</taxon>
        <taxon>Chytriomyces</taxon>
    </lineage>
</organism>
<dbReference type="PANTHER" id="PTHR10540:SF8">
    <property type="entry name" value="COP9 SIGNALOSOME COMPLEX SUBUNIT 6"/>
    <property type="match status" value="1"/>
</dbReference>
<dbReference type="PANTHER" id="PTHR10540">
    <property type="entry name" value="EUKARYOTIC TRANSLATION INITIATION FACTOR 3 SUBUNIT F-RELATED"/>
    <property type="match status" value="1"/>
</dbReference>
<dbReference type="Gene3D" id="3.40.140.10">
    <property type="entry name" value="Cytidine Deaminase, domain 2"/>
    <property type="match status" value="1"/>
</dbReference>
<dbReference type="SMART" id="SM00232">
    <property type="entry name" value="JAB_MPN"/>
    <property type="match status" value="1"/>
</dbReference>
<keyword evidence="2" id="KW-0539">Nucleus</keyword>
<name>A0A507FIE6_9FUNG</name>
<evidence type="ECO:0000256" key="1">
    <source>
        <dbReference type="ARBA" id="ARBA00010893"/>
    </source>
</evidence>
<dbReference type="InterPro" id="IPR033859">
    <property type="entry name" value="MPN_CSN6"/>
</dbReference>
<comment type="subcellular location">
    <subcellularLocation>
        <location evidence="2">Cytoplasm</location>
    </subcellularLocation>
    <subcellularLocation>
        <location evidence="2">Nucleus</location>
    </subcellularLocation>
</comment>
<gene>
    <name evidence="4" type="ORF">CcCBS67573_g02629</name>
</gene>
<dbReference type="InterPro" id="IPR024969">
    <property type="entry name" value="EIF3F/CSN6-like_C"/>
</dbReference>
<keyword evidence="2" id="KW-0736">Signalosome</keyword>
<dbReference type="Pfam" id="PF13012">
    <property type="entry name" value="MitMem_reg"/>
    <property type="match status" value="1"/>
</dbReference>
<dbReference type="PROSITE" id="PS50249">
    <property type="entry name" value="MPN"/>
    <property type="match status" value="1"/>
</dbReference>
<dbReference type="CDD" id="cd08063">
    <property type="entry name" value="MPN_CSN6"/>
    <property type="match status" value="1"/>
</dbReference>
<dbReference type="GO" id="GO:0005737">
    <property type="term" value="C:cytoplasm"/>
    <property type="evidence" value="ECO:0007669"/>
    <property type="project" value="UniProtKB-SubCell"/>
</dbReference>
<dbReference type="Pfam" id="PF01398">
    <property type="entry name" value="JAB"/>
    <property type="match status" value="1"/>
</dbReference>
<keyword evidence="2" id="KW-0963">Cytoplasm</keyword>
<accession>A0A507FIE6</accession>
<dbReference type="GO" id="GO:0000338">
    <property type="term" value="P:protein deneddylation"/>
    <property type="evidence" value="ECO:0007669"/>
    <property type="project" value="InterPro"/>
</dbReference>
<dbReference type="Proteomes" id="UP000320333">
    <property type="component" value="Unassembled WGS sequence"/>
</dbReference>
<dbReference type="GO" id="GO:0008180">
    <property type="term" value="C:COP9 signalosome"/>
    <property type="evidence" value="ECO:0007669"/>
    <property type="project" value="UniProtKB-UniRule"/>
</dbReference>
<comment type="function">
    <text evidence="2">Component of the COP9 signalosome complex (CSN), a complex involved in various cellular and developmental processes.</text>
</comment>
<evidence type="ECO:0000313" key="4">
    <source>
        <dbReference type="EMBL" id="TPX76073.1"/>
    </source>
</evidence>